<evidence type="ECO:0000256" key="1">
    <source>
        <dbReference type="ARBA" id="ARBA00012928"/>
    </source>
</evidence>
<evidence type="ECO:0000256" key="3">
    <source>
        <dbReference type="ARBA" id="ARBA00023027"/>
    </source>
</evidence>
<keyword evidence="2" id="KW-0808">Transferase</keyword>
<proteinExistence type="predicted"/>
<dbReference type="Proteomes" id="UP000285768">
    <property type="component" value="Chromosome"/>
</dbReference>
<accession>A0ABX5QI77</accession>
<dbReference type="EC" id="2.3.1.286" evidence="1"/>
<organism evidence="6 7">
    <name type="scientific">Leucobacter muris</name>
    <dbReference type="NCBI Taxonomy" id="1935379"/>
    <lineage>
        <taxon>Bacteria</taxon>
        <taxon>Bacillati</taxon>
        <taxon>Actinomycetota</taxon>
        <taxon>Actinomycetes</taxon>
        <taxon>Micrococcales</taxon>
        <taxon>Microbacteriaceae</taxon>
        <taxon>Leucobacter</taxon>
    </lineage>
</organism>
<dbReference type="InterPro" id="IPR003000">
    <property type="entry name" value="Sirtuin"/>
</dbReference>
<dbReference type="InterPro" id="IPR026591">
    <property type="entry name" value="Sirtuin_cat_small_dom_sf"/>
</dbReference>
<dbReference type="PANTHER" id="PTHR11085">
    <property type="entry name" value="NAD-DEPENDENT PROTEIN DEACYLASE SIRTUIN-5, MITOCHONDRIAL-RELATED"/>
    <property type="match status" value="1"/>
</dbReference>
<sequence length="287" mass="30203">MSPLQAGEPQATAELARLFAEGPAAVLTGAGISTDSGIPDYRGAGTPPRTPMSIAQFMDNEAYRRRFWAGARIGFLRSSGVAPNAGHLALARLEAAGRIGGVITQNVDDLHRRSGSRTVVELHGNGRVIRCLRCGARWSRADVLGWFDDLNPGFAERNAHAEIAPDGDARVSGTERVVVPSCPGRGAPCGGLLRPDVVYFGETVPPAVFSAAETLVRDASALLLVGTSLAVNTGMRLLHRAERRGIPIAVINRGPTAVDRRDSVAVRIEGGTSETLSALASALDVRV</sequence>
<dbReference type="SUPFAM" id="SSF52467">
    <property type="entry name" value="DHS-like NAD/FAD-binding domain"/>
    <property type="match status" value="1"/>
</dbReference>
<dbReference type="RefSeq" id="WP_128387447.1">
    <property type="nucleotide sequence ID" value="NZ_CP035037.1"/>
</dbReference>
<feature type="binding site" evidence="4">
    <location>
        <position position="189"/>
    </location>
    <ligand>
        <name>Zn(2+)</name>
        <dbReference type="ChEBI" id="CHEBI:29105"/>
    </ligand>
</feature>
<evidence type="ECO:0000313" key="6">
    <source>
        <dbReference type="EMBL" id="QAB18661.1"/>
    </source>
</evidence>
<dbReference type="PROSITE" id="PS50305">
    <property type="entry name" value="SIRTUIN"/>
    <property type="match status" value="1"/>
</dbReference>
<evidence type="ECO:0000256" key="4">
    <source>
        <dbReference type="PROSITE-ProRule" id="PRU00236"/>
    </source>
</evidence>
<dbReference type="InterPro" id="IPR026590">
    <property type="entry name" value="Ssirtuin_cat_dom"/>
</dbReference>
<dbReference type="InterPro" id="IPR029035">
    <property type="entry name" value="DHS-like_NAD/FAD-binding_dom"/>
</dbReference>
<protein>
    <recommendedName>
        <fullName evidence="1">protein acetyllysine N-acetyltransferase</fullName>
        <ecNumber evidence="1">2.3.1.286</ecNumber>
    </recommendedName>
</protein>
<feature type="domain" description="Deacetylase sirtuin-type" evidence="5">
    <location>
        <begin position="5"/>
        <end position="287"/>
    </location>
</feature>
<evidence type="ECO:0000259" key="5">
    <source>
        <dbReference type="PROSITE" id="PS50305"/>
    </source>
</evidence>
<evidence type="ECO:0000313" key="7">
    <source>
        <dbReference type="Proteomes" id="UP000285768"/>
    </source>
</evidence>
<reference evidence="6 7" key="1">
    <citation type="submission" date="2019-01" db="EMBL/GenBank/DDBJ databases">
        <title>Leucobacter muris sp. nov. isolated from the nose of a laboratory mouse.</title>
        <authorList>
            <person name="Benga L."/>
            <person name="Sproeer C."/>
            <person name="Schumann P."/>
            <person name="Verbarg S."/>
            <person name="Bunk B."/>
            <person name="Engelhardt E."/>
            <person name="Benten P.M."/>
            <person name="Sager M."/>
        </authorList>
    </citation>
    <scope>NUCLEOTIDE SEQUENCE [LARGE SCALE GENOMIC DNA]</scope>
    <source>
        <strain evidence="6 7">DSM 101948</strain>
    </source>
</reference>
<feature type="binding site" evidence="4">
    <location>
        <position position="134"/>
    </location>
    <ligand>
        <name>Zn(2+)</name>
        <dbReference type="ChEBI" id="CHEBI:29105"/>
    </ligand>
</feature>
<dbReference type="EMBL" id="CP035037">
    <property type="protein sequence ID" value="QAB18661.1"/>
    <property type="molecule type" value="Genomic_DNA"/>
</dbReference>
<name>A0ABX5QI77_9MICO</name>
<gene>
    <name evidence="6" type="ORF">Leucomu_12740</name>
</gene>
<keyword evidence="7" id="KW-1185">Reference proteome</keyword>
<feature type="binding site" evidence="4">
    <location>
        <position position="182"/>
    </location>
    <ligand>
        <name>Zn(2+)</name>
        <dbReference type="ChEBI" id="CHEBI:29105"/>
    </ligand>
</feature>
<dbReference type="PANTHER" id="PTHR11085:SF10">
    <property type="entry name" value="NAD-DEPENDENT PROTEIN DEACYLASE SIRTUIN-5, MITOCHONDRIAL-RELATED"/>
    <property type="match status" value="1"/>
</dbReference>
<feature type="active site" description="Proton acceptor" evidence="4">
    <location>
        <position position="123"/>
    </location>
</feature>
<keyword evidence="3" id="KW-0520">NAD</keyword>
<dbReference type="Gene3D" id="3.40.50.1220">
    <property type="entry name" value="TPP-binding domain"/>
    <property type="match status" value="1"/>
</dbReference>
<dbReference type="Pfam" id="PF02146">
    <property type="entry name" value="SIR2"/>
    <property type="match status" value="1"/>
</dbReference>
<dbReference type="Gene3D" id="3.30.1600.10">
    <property type="entry name" value="SIR2/SIRT2 'Small Domain"/>
    <property type="match status" value="1"/>
</dbReference>
<evidence type="ECO:0000256" key="2">
    <source>
        <dbReference type="ARBA" id="ARBA00022679"/>
    </source>
</evidence>
<dbReference type="InterPro" id="IPR050134">
    <property type="entry name" value="NAD-dep_sirtuin_deacylases"/>
</dbReference>
<keyword evidence="4" id="KW-0479">Metal-binding</keyword>
<keyword evidence="4" id="KW-0862">Zinc</keyword>
<feature type="binding site" evidence="4">
    <location>
        <position position="131"/>
    </location>
    <ligand>
        <name>Zn(2+)</name>
        <dbReference type="ChEBI" id="CHEBI:29105"/>
    </ligand>
</feature>